<dbReference type="PANTHER" id="PTHR36512">
    <property type="entry name" value="D-AMINOPEPTIDASE"/>
    <property type="match status" value="1"/>
</dbReference>
<dbReference type="PANTHER" id="PTHR36512:SF3">
    <property type="entry name" value="BLR5678 PROTEIN"/>
    <property type="match status" value="1"/>
</dbReference>
<dbReference type="PATRIC" id="fig|1141662.3.peg.903"/>
<comment type="similarity">
    <text evidence="1">Belongs to the peptidase S58 family.</text>
</comment>
<dbReference type="AlphaFoldDB" id="K8WUI8"/>
<gene>
    <name evidence="2" type="ORF">OOA_04447</name>
</gene>
<dbReference type="OrthoDB" id="9808347at2"/>
<name>K8WUI8_9GAMM</name>
<dbReference type="RefSeq" id="WP_008910927.1">
    <property type="nucleotide sequence ID" value="NZ_KB233222.1"/>
</dbReference>
<dbReference type="eggNOG" id="COG3191">
    <property type="taxonomic scope" value="Bacteria"/>
</dbReference>
<keyword evidence="3" id="KW-1185">Reference proteome</keyword>
<dbReference type="Gene3D" id="3.60.70.12">
    <property type="entry name" value="L-amino peptidase D-ALA esterase/amidase"/>
    <property type="match status" value="1"/>
</dbReference>
<dbReference type="InterPro" id="IPR016117">
    <property type="entry name" value="ArgJ-like_dom_sf"/>
</dbReference>
<dbReference type="Pfam" id="PF03576">
    <property type="entry name" value="Peptidase_S58"/>
    <property type="match status" value="1"/>
</dbReference>
<accession>K8WUI8</accession>
<dbReference type="SUPFAM" id="SSF56266">
    <property type="entry name" value="DmpA/ArgJ-like"/>
    <property type="match status" value="1"/>
</dbReference>
<evidence type="ECO:0000256" key="1">
    <source>
        <dbReference type="ARBA" id="ARBA00007068"/>
    </source>
</evidence>
<protein>
    <submittedName>
        <fullName evidence="2">Uncharacterized protein</fullName>
    </submittedName>
</protein>
<evidence type="ECO:0000313" key="2">
    <source>
        <dbReference type="EMBL" id="EKT63596.1"/>
    </source>
</evidence>
<sequence length="328" mass="33868">MNNKTKVTFSYSEGSLTDIPGITVGHAQDQEKMTGCSVAIFENGAICGVDVRGGAPGTREIDLLRPENAVQQVHAIMLSGGSAYGLNASGGVMQYLEECGKGYDLDFVKVPIVPAAIIFDLNFGDPKIRPDHHMGYLAAKNASNSPTINGNTGAGTGATIGKICGFDKAMKGGLGTATVSLSNGLIVSAMIVVNAVGEIRDPLNGKVIAGACDAAGNLLDIQAEMIESSESLQTKLANTTIGIICTNAELTKAEMTKVAQMAHDGLARTIYPIHTTSDGDTLFAATVGGVKSTVNIVGLLAAEVVARAVLRGVCTAESAQGYKSFNEL</sequence>
<dbReference type="EMBL" id="AKKL01000014">
    <property type="protein sequence ID" value="EKT63596.1"/>
    <property type="molecule type" value="Genomic_DNA"/>
</dbReference>
<dbReference type="HOGENOM" id="CLU_044458_1_0_6"/>
<dbReference type="InterPro" id="IPR005321">
    <property type="entry name" value="Peptidase_S58_DmpA"/>
</dbReference>
<dbReference type="CDD" id="cd02252">
    <property type="entry name" value="nylC_like"/>
    <property type="match status" value="1"/>
</dbReference>
<organism evidence="2 3">
    <name type="scientific">Providencia burhodogranariea DSM 19968</name>
    <dbReference type="NCBI Taxonomy" id="1141662"/>
    <lineage>
        <taxon>Bacteria</taxon>
        <taxon>Pseudomonadati</taxon>
        <taxon>Pseudomonadota</taxon>
        <taxon>Gammaproteobacteria</taxon>
        <taxon>Enterobacterales</taxon>
        <taxon>Morganellaceae</taxon>
        <taxon>Providencia</taxon>
    </lineage>
</organism>
<dbReference type="GO" id="GO:0004177">
    <property type="term" value="F:aminopeptidase activity"/>
    <property type="evidence" value="ECO:0007669"/>
    <property type="project" value="TreeGrafter"/>
</dbReference>
<proteinExistence type="inferred from homology"/>
<dbReference type="Proteomes" id="UP000009336">
    <property type="component" value="Unassembled WGS sequence"/>
</dbReference>
<reference evidence="2 3" key="1">
    <citation type="journal article" date="2012" name="BMC Genomics">
        <title>Comparative genomics of bacteria in the genus Providencia isolated from wild Drosophila melanogaster.</title>
        <authorList>
            <person name="Galac M.R."/>
            <person name="Lazzaro B.P."/>
        </authorList>
    </citation>
    <scope>NUCLEOTIDE SEQUENCE [LARGE SCALE GENOMIC DNA]</scope>
    <source>
        <strain evidence="2 3">DSM 19968</strain>
    </source>
</reference>
<evidence type="ECO:0000313" key="3">
    <source>
        <dbReference type="Proteomes" id="UP000009336"/>
    </source>
</evidence>
<comment type="caution">
    <text evidence="2">The sequence shown here is derived from an EMBL/GenBank/DDBJ whole genome shotgun (WGS) entry which is preliminary data.</text>
</comment>